<accession>A0A815GD33</accession>
<protein>
    <submittedName>
        <fullName evidence="1">Uncharacterized protein</fullName>
    </submittedName>
</protein>
<dbReference type="OrthoDB" id="10004743at2759"/>
<organism evidence="1 4">
    <name type="scientific">Adineta steineri</name>
    <dbReference type="NCBI Taxonomy" id="433720"/>
    <lineage>
        <taxon>Eukaryota</taxon>
        <taxon>Metazoa</taxon>
        <taxon>Spiralia</taxon>
        <taxon>Gnathifera</taxon>
        <taxon>Rotifera</taxon>
        <taxon>Eurotatoria</taxon>
        <taxon>Bdelloidea</taxon>
        <taxon>Adinetida</taxon>
        <taxon>Adinetidae</taxon>
        <taxon>Adineta</taxon>
    </lineage>
</organism>
<dbReference type="Proteomes" id="UP000663877">
    <property type="component" value="Unassembled WGS sequence"/>
</dbReference>
<dbReference type="AlphaFoldDB" id="A0A815GD33"/>
<evidence type="ECO:0000313" key="4">
    <source>
        <dbReference type="Proteomes" id="UP000663877"/>
    </source>
</evidence>
<keyword evidence="3" id="KW-1185">Reference proteome</keyword>
<evidence type="ECO:0000313" key="3">
    <source>
        <dbReference type="Proteomes" id="UP000663832"/>
    </source>
</evidence>
<dbReference type="Proteomes" id="UP000663832">
    <property type="component" value="Unassembled WGS sequence"/>
</dbReference>
<comment type="caution">
    <text evidence="1">The sequence shown here is derived from an EMBL/GenBank/DDBJ whole genome shotgun (WGS) entry which is preliminary data.</text>
</comment>
<dbReference type="EMBL" id="CAJNOI010000733">
    <property type="protein sequence ID" value="CAF1337057.1"/>
    <property type="molecule type" value="Genomic_DNA"/>
</dbReference>
<evidence type="ECO:0000313" key="2">
    <source>
        <dbReference type="EMBL" id="CAF1385582.1"/>
    </source>
</evidence>
<name>A0A815GD33_9BILA</name>
<reference evidence="1" key="1">
    <citation type="submission" date="2021-02" db="EMBL/GenBank/DDBJ databases">
        <authorList>
            <person name="Nowell W R."/>
        </authorList>
    </citation>
    <scope>NUCLEOTIDE SEQUENCE</scope>
</reference>
<dbReference type="EMBL" id="CAJNOM010000354">
    <property type="protein sequence ID" value="CAF1385582.1"/>
    <property type="molecule type" value="Genomic_DNA"/>
</dbReference>
<sequence>MESSPRTASIIVNDLEQRLKNLYTTRVHDELTLNNLESLLNECSNQLNRLISSSDSTLVAIILPCLLHTIISLSKICTEKSDIIISGSFLSRDQLNLLMTTTKTLYNQIKEFIKSPNLSTILSKSTERRHFCEQLRLVTDSIANSDIVTTMFCQKLIVKILTGSDDQQQLSQIQMEDTNDGLIVAVYGSVLQQMITISTKSSRDKPDNNRESATVKMYGLYFQMLSRLIQHNNTISEIENYNDFFRTMLHIHACLESTCQQNRFQLEFFNNTIVLQEILYNFISYSLSKSMKSFFDELFQELSLNKNKYASLILLFRIIETFDLILTKQSYDLSIHLMNLLITQLFNLIDQCRVQLILPALLPISFTKTQVEYGSLYDITYSLLMKLFNHEPMQTVLSSMNQLVQLSDENNSSILSTSIQLSSELIIQCWFLYNQSVQFQYLYGLFLSELLQLDVHSNLINHLLTMPNIRQVKFYAYEAIISSNTFQHIYNFYSNIYSTKESIINSTNLSLIYPTNINHLYSFIRLFNTELNLNQIQHTIDTCIYSIQQFLSLPFITESTCRNFIIILRLLTYLTNNNNMNENLKCLLGQLTQIFIILDEQTAIDVRLELLHVFAIHSNILDDNDLGRLLDFMLTNSIDSNPNSIAFHIGCLDVVDSLRQRQSRSNNITDLIIQLIVRYGNEHQCSNLLKAHLMKIFLAYISNGNDDSLPMKVKSQCILLRASIDEFEKSKKTVGTTNNRFPDENVLKVLDSNHSAIPKELVTQDHDIQLKFYQTIINELEFQQCSLSTQNLNAMQQD</sequence>
<evidence type="ECO:0000313" key="1">
    <source>
        <dbReference type="EMBL" id="CAF1337057.1"/>
    </source>
</evidence>
<proteinExistence type="predicted"/>
<gene>
    <name evidence="1" type="ORF">BJG266_LOCUS34202</name>
    <name evidence="2" type="ORF">QVE165_LOCUS35913</name>
</gene>